<dbReference type="KEGG" id="fit:Fi14EGH31_06770"/>
<dbReference type="EMBL" id="AP024085">
    <property type="protein sequence ID" value="BCL56965.1"/>
    <property type="molecule type" value="Genomic_DNA"/>
</dbReference>
<dbReference type="InterPro" id="IPR050179">
    <property type="entry name" value="Trans_hexapeptide_repeat"/>
</dbReference>
<reference evidence="2" key="1">
    <citation type="submission" date="2020-09" db="EMBL/GenBank/DDBJ databases">
        <title>Complete genome sequencing of Faecalibacillus intestinalis strain 14EGH31.</title>
        <authorList>
            <person name="Sakamoto M."/>
            <person name="Murakami T."/>
            <person name="Mori H."/>
        </authorList>
    </citation>
    <scope>NUCLEOTIDE SEQUENCE [LARGE SCALE GENOMIC DNA]</scope>
    <source>
        <strain evidence="2">14EGH31</strain>
    </source>
</reference>
<dbReference type="GeneID" id="70579113"/>
<dbReference type="RefSeq" id="WP_117481237.1">
    <property type="nucleotide sequence ID" value="NZ_AP024085.1"/>
</dbReference>
<evidence type="ECO:0000313" key="2">
    <source>
        <dbReference type="Proteomes" id="UP000593842"/>
    </source>
</evidence>
<proteinExistence type="predicted"/>
<dbReference type="SUPFAM" id="SSF51161">
    <property type="entry name" value="Trimeric LpxA-like enzymes"/>
    <property type="match status" value="1"/>
</dbReference>
<sequence length="175" mass="19359">MNLINQIRIKLMNSSNYISYLRTNGVKIGEDCEIYKSVNFGSEPYLISLGNHVRINAGVQLITHDGGMWVLRSDYSGFADKYKNADKFGRINIGNNVHIGTNATIMPGITIGDNCIVACNAVVTHDVPSGSIVGGIPAKLIETLDDYEKKNRDKIFSTKHLSPKEKKNYLIGKKL</sequence>
<organism evidence="1 2">
    <name type="scientific">Faecalibacillus intestinalis</name>
    <dbReference type="NCBI Taxonomy" id="1982626"/>
    <lineage>
        <taxon>Bacteria</taxon>
        <taxon>Bacillati</taxon>
        <taxon>Bacillota</taxon>
        <taxon>Erysipelotrichia</taxon>
        <taxon>Erysipelotrichales</taxon>
        <taxon>Coprobacillaceae</taxon>
        <taxon>Faecalibacillus</taxon>
    </lineage>
</organism>
<evidence type="ECO:0008006" key="3">
    <source>
        <dbReference type="Google" id="ProtNLM"/>
    </source>
</evidence>
<dbReference type="CDD" id="cd04647">
    <property type="entry name" value="LbH_MAT_like"/>
    <property type="match status" value="1"/>
</dbReference>
<dbReference type="InterPro" id="IPR011004">
    <property type="entry name" value="Trimer_LpxA-like_sf"/>
</dbReference>
<dbReference type="PANTHER" id="PTHR43300">
    <property type="entry name" value="ACETYLTRANSFERASE"/>
    <property type="match status" value="1"/>
</dbReference>
<protein>
    <recommendedName>
        <fullName evidence="3">Acyltransferase</fullName>
    </recommendedName>
</protein>
<evidence type="ECO:0000313" key="1">
    <source>
        <dbReference type="EMBL" id="BCL56965.1"/>
    </source>
</evidence>
<dbReference type="AlphaFoldDB" id="A0A7I8E324"/>
<dbReference type="Gene3D" id="2.160.10.10">
    <property type="entry name" value="Hexapeptide repeat proteins"/>
    <property type="match status" value="1"/>
</dbReference>
<dbReference type="Proteomes" id="UP000593842">
    <property type="component" value="Chromosome"/>
</dbReference>
<dbReference type="Pfam" id="PF00132">
    <property type="entry name" value="Hexapep"/>
    <property type="match status" value="1"/>
</dbReference>
<accession>A0A7I8E324</accession>
<dbReference type="PANTHER" id="PTHR43300:SF11">
    <property type="entry name" value="ACETYLTRANSFERASE RV3034C-RELATED"/>
    <property type="match status" value="1"/>
</dbReference>
<dbReference type="InterPro" id="IPR001451">
    <property type="entry name" value="Hexapep"/>
</dbReference>
<gene>
    <name evidence="1" type="ORF">Fi14EGH31_06770</name>
</gene>
<name>A0A7I8E324_9FIRM</name>